<evidence type="ECO:0000313" key="1">
    <source>
        <dbReference type="EMBL" id="SFV56904.1"/>
    </source>
</evidence>
<reference evidence="1" key="1">
    <citation type="submission" date="2016-10" db="EMBL/GenBank/DDBJ databases">
        <authorList>
            <person name="de Groot N.N."/>
        </authorList>
    </citation>
    <scope>NUCLEOTIDE SEQUENCE</scope>
</reference>
<accession>A0A1W1BTU2</accession>
<evidence type="ECO:0008006" key="2">
    <source>
        <dbReference type="Google" id="ProtNLM"/>
    </source>
</evidence>
<gene>
    <name evidence="1" type="ORF">MNB_SV-10-474</name>
</gene>
<organism evidence="1">
    <name type="scientific">hydrothermal vent metagenome</name>
    <dbReference type="NCBI Taxonomy" id="652676"/>
    <lineage>
        <taxon>unclassified sequences</taxon>
        <taxon>metagenomes</taxon>
        <taxon>ecological metagenomes</taxon>
    </lineage>
</organism>
<protein>
    <recommendedName>
        <fullName evidence="2">General secretion pathway protein K</fullName>
    </recommendedName>
</protein>
<proteinExistence type="predicted"/>
<name>A0A1W1BTU2_9ZZZZ</name>
<dbReference type="AlphaFoldDB" id="A0A1W1BTU2"/>
<dbReference type="EMBL" id="FPHL01000014">
    <property type="protein sequence ID" value="SFV56904.1"/>
    <property type="molecule type" value="Genomic_DNA"/>
</dbReference>
<sequence>MRRGFALLITLSVLAVLIALTGVLLQYFGEVRKEAMTTNALIQGNLYYTDIKKIIKKFKERKTLFTTLYSMPVPFVSPDNRFNMILKCRPVANGVNINWLKYEDNSTMAVQYNAAEKVFEGLVQKYNFVDAERLKELIVAAIGNNKNTLIREENSRLPRKNGIISLQQFRQILERYQFEADDPKVSQVDWGKLFFFSKDINVIDGDYLSPELISLLFDIDSATVKDDWVEGTSSLKDFVQSNGGTYDPKLYTQEFLEEVQCDVQYTYRDERYAFSFRDTQEEVKDFEFYGKQ</sequence>